<accession>A0AAD2CIT0</accession>
<keyword evidence="7 11" id="KW-0472">Membrane</keyword>
<evidence type="ECO:0000313" key="13">
    <source>
        <dbReference type="Proteomes" id="UP001295423"/>
    </source>
</evidence>
<evidence type="ECO:0000256" key="11">
    <source>
        <dbReference type="SAM" id="Phobius"/>
    </source>
</evidence>
<feature type="compositionally biased region" description="Polar residues" evidence="10">
    <location>
        <begin position="148"/>
        <end position="165"/>
    </location>
</feature>
<evidence type="ECO:0000256" key="10">
    <source>
        <dbReference type="SAM" id="MobiDB-lite"/>
    </source>
</evidence>
<evidence type="ECO:0000256" key="1">
    <source>
        <dbReference type="ARBA" id="ARBA00004167"/>
    </source>
</evidence>
<sequence>MNHPPPHRKQAGPQADPGDEPPLVSPPVPSREIDPHGEELSLLNSHYDDEAHVQSLMQMTAPHGERLVPGSISPPRGGYGLEEAEPANENPIVAQLAHDDVDDIAARVTERLERRMTERLKHEVEARMALERAANNQNQLEQAPVTRQVASSDGTPPQPQPNIQTAEEAPELEDDDNFKVCGIRRTCWGLLLITLFLFMVATLLSMYFYYGDNNRPKSPDFKLRPPTVSPTIGPSSEDEWTRILDRIGDTIAMDMDVAVFDDESTTQYKALDWLVFDDAYQAGESWRLSDQELVERYAVAVIYFEGLGRTWNRQSNFLEAVPVCEWNNGLSSKDENSEGVYCSDGTVTFLQLVENGLKGQLPKEINLLTNLNHLNLDGNMLYGNLPSLSQLDLLQVLWMSSNELTGPLPKELPPSLANLDLQDNSFLGAIPVEWQSMTDLFFLGLRLNDLTSLPGEFLLPLSNLRYLDLEGNEIQGTIPTEIGSNTKLESLYLEKNRIQGTIPTELASLTTLSELLLYGNGRLGGTVPQEFSQLTNLKFFWIHGTDISGSIDDIFCVDDFVQSLSADCAGDPVEVSCTCCSQCCNSFGAECRQNIS</sequence>
<keyword evidence="5" id="KW-0677">Repeat</keyword>
<dbReference type="FunFam" id="3.80.10.10:FF:000383">
    <property type="entry name" value="Leucine-rich repeat receptor protein kinase EMS1"/>
    <property type="match status" value="1"/>
</dbReference>
<keyword evidence="4" id="KW-0732">Signal</keyword>
<dbReference type="InterPro" id="IPR001611">
    <property type="entry name" value="Leu-rich_rpt"/>
</dbReference>
<feature type="region of interest" description="Disordered" evidence="10">
    <location>
        <begin position="57"/>
        <end position="84"/>
    </location>
</feature>
<evidence type="ECO:0000256" key="3">
    <source>
        <dbReference type="ARBA" id="ARBA00022692"/>
    </source>
</evidence>
<dbReference type="Proteomes" id="UP001295423">
    <property type="component" value="Unassembled WGS sequence"/>
</dbReference>
<dbReference type="Pfam" id="PF13855">
    <property type="entry name" value="LRR_8"/>
    <property type="match status" value="1"/>
</dbReference>
<feature type="region of interest" description="Disordered" evidence="10">
    <location>
        <begin position="1"/>
        <end position="36"/>
    </location>
</feature>
<evidence type="ECO:0000256" key="5">
    <source>
        <dbReference type="ARBA" id="ARBA00022737"/>
    </source>
</evidence>
<keyword evidence="3 11" id="KW-0812">Transmembrane</keyword>
<keyword evidence="6 11" id="KW-1133">Transmembrane helix</keyword>
<keyword evidence="2" id="KW-0433">Leucine-rich repeat</keyword>
<dbReference type="Gene3D" id="3.80.10.10">
    <property type="entry name" value="Ribonuclease Inhibitor"/>
    <property type="match status" value="2"/>
</dbReference>
<dbReference type="PANTHER" id="PTHR27000">
    <property type="entry name" value="LEUCINE-RICH REPEAT RECEPTOR-LIKE PROTEIN KINASE FAMILY PROTEIN-RELATED"/>
    <property type="match status" value="1"/>
</dbReference>
<keyword evidence="9" id="KW-0325">Glycoprotein</keyword>
<proteinExistence type="predicted"/>
<evidence type="ECO:0000256" key="2">
    <source>
        <dbReference type="ARBA" id="ARBA00022614"/>
    </source>
</evidence>
<dbReference type="InterPro" id="IPR032675">
    <property type="entry name" value="LRR_dom_sf"/>
</dbReference>
<dbReference type="SUPFAM" id="SSF52058">
    <property type="entry name" value="L domain-like"/>
    <property type="match status" value="1"/>
</dbReference>
<feature type="compositionally biased region" description="Basic residues" evidence="10">
    <location>
        <begin position="1"/>
        <end position="10"/>
    </location>
</feature>
<feature type="region of interest" description="Disordered" evidence="10">
    <location>
        <begin position="134"/>
        <end position="171"/>
    </location>
</feature>
<dbReference type="PROSITE" id="PS51450">
    <property type="entry name" value="LRR"/>
    <property type="match status" value="1"/>
</dbReference>
<reference evidence="12" key="1">
    <citation type="submission" date="2023-08" db="EMBL/GenBank/DDBJ databases">
        <authorList>
            <person name="Audoor S."/>
            <person name="Bilcke G."/>
        </authorList>
    </citation>
    <scope>NUCLEOTIDE SEQUENCE</scope>
</reference>
<evidence type="ECO:0000256" key="8">
    <source>
        <dbReference type="ARBA" id="ARBA00023170"/>
    </source>
</evidence>
<organism evidence="12 13">
    <name type="scientific">Cylindrotheca closterium</name>
    <dbReference type="NCBI Taxonomy" id="2856"/>
    <lineage>
        <taxon>Eukaryota</taxon>
        <taxon>Sar</taxon>
        <taxon>Stramenopiles</taxon>
        <taxon>Ochrophyta</taxon>
        <taxon>Bacillariophyta</taxon>
        <taxon>Bacillariophyceae</taxon>
        <taxon>Bacillariophycidae</taxon>
        <taxon>Bacillariales</taxon>
        <taxon>Bacillariaceae</taxon>
        <taxon>Cylindrotheca</taxon>
    </lineage>
</organism>
<evidence type="ECO:0000256" key="4">
    <source>
        <dbReference type="ARBA" id="ARBA00022729"/>
    </source>
</evidence>
<comment type="subcellular location">
    <subcellularLocation>
        <location evidence="1">Membrane</location>
        <topology evidence="1">Single-pass membrane protein</topology>
    </subcellularLocation>
</comment>
<dbReference type="PANTHER" id="PTHR27000:SF642">
    <property type="entry name" value="INACTIVE LEUCINE-RICH REPEAT RECEPTOR KINASE XIAO-RELATED"/>
    <property type="match status" value="1"/>
</dbReference>
<keyword evidence="13" id="KW-1185">Reference proteome</keyword>
<dbReference type="GO" id="GO:0016020">
    <property type="term" value="C:membrane"/>
    <property type="evidence" value="ECO:0007669"/>
    <property type="project" value="UniProtKB-SubCell"/>
</dbReference>
<dbReference type="Pfam" id="PF00560">
    <property type="entry name" value="LRR_1"/>
    <property type="match status" value="2"/>
</dbReference>
<evidence type="ECO:0000256" key="7">
    <source>
        <dbReference type="ARBA" id="ARBA00023136"/>
    </source>
</evidence>
<evidence type="ECO:0000256" key="9">
    <source>
        <dbReference type="ARBA" id="ARBA00023180"/>
    </source>
</evidence>
<evidence type="ECO:0008006" key="14">
    <source>
        <dbReference type="Google" id="ProtNLM"/>
    </source>
</evidence>
<keyword evidence="8" id="KW-0675">Receptor</keyword>
<evidence type="ECO:0000313" key="12">
    <source>
        <dbReference type="EMBL" id="CAJ1934439.1"/>
    </source>
</evidence>
<dbReference type="AlphaFoldDB" id="A0AAD2CIT0"/>
<feature type="transmembrane region" description="Helical" evidence="11">
    <location>
        <begin position="188"/>
        <end position="210"/>
    </location>
</feature>
<evidence type="ECO:0000256" key="6">
    <source>
        <dbReference type="ARBA" id="ARBA00022989"/>
    </source>
</evidence>
<gene>
    <name evidence="12" type="ORF">CYCCA115_LOCUS3779</name>
</gene>
<protein>
    <recommendedName>
        <fullName evidence="14">L domain-like protein</fullName>
    </recommendedName>
</protein>
<comment type="caution">
    <text evidence="12">The sequence shown here is derived from an EMBL/GenBank/DDBJ whole genome shotgun (WGS) entry which is preliminary data.</text>
</comment>
<dbReference type="EMBL" id="CAKOGP040000335">
    <property type="protein sequence ID" value="CAJ1934439.1"/>
    <property type="molecule type" value="Genomic_DNA"/>
</dbReference>
<name>A0AAD2CIT0_9STRA</name>